<evidence type="ECO:0000256" key="9">
    <source>
        <dbReference type="ARBA" id="ARBA00023136"/>
    </source>
</evidence>
<keyword evidence="3 12" id="KW-0812">Transmembrane</keyword>
<evidence type="ECO:0000256" key="1">
    <source>
        <dbReference type="ARBA" id="ARBA00001970"/>
    </source>
</evidence>
<dbReference type="InterPro" id="IPR003780">
    <property type="entry name" value="COX15/CtaA_fam"/>
</dbReference>
<sequence length="352" mass="39878">MEVQTKNSADRKSIQAWYWSGATLVFIILIIGGITRLTGSGLSMTDWEPIMGAIPPLSEADWNEAFDQYKLYPEYYQVNSDMTLGEFKVIFFWEYLHRMLGRLLGLVFLIPFGWFLIRKKLDRKQTSRALVLLGIGTLQGLMGWYMVQSGLVDVPAVSHYRLAAHLFIAFVIFGLCVWFALDLSESRNAALKDTGRLFGWGVLLLVLISLQVVYGAFTAGLHAGHVYNTFPTMFGYWMPPELWISEPLWMNFLQNMVTVQWMHRVIGTLIGLVSIWMLVRAFIVKAGTRVMFHTLAVTAAVLFQYLIGVYTLIYHVPVWLGVFHQGAALLLVGVVVSYIHLLGRGKAQILTD</sequence>
<organism evidence="13 14">
    <name type="scientific">Rhodohalobacter mucosus</name>
    <dbReference type="NCBI Taxonomy" id="2079485"/>
    <lineage>
        <taxon>Bacteria</taxon>
        <taxon>Pseudomonadati</taxon>
        <taxon>Balneolota</taxon>
        <taxon>Balneolia</taxon>
        <taxon>Balneolales</taxon>
        <taxon>Balneolaceae</taxon>
        <taxon>Rhodohalobacter</taxon>
    </lineage>
</organism>
<evidence type="ECO:0000256" key="10">
    <source>
        <dbReference type="ARBA" id="ARBA00044501"/>
    </source>
</evidence>
<dbReference type="GO" id="GO:0016653">
    <property type="term" value="F:oxidoreductase activity, acting on NAD(P)H, heme protein as acceptor"/>
    <property type="evidence" value="ECO:0007669"/>
    <property type="project" value="TreeGrafter"/>
</dbReference>
<comment type="caution">
    <text evidence="13">The sequence shown here is derived from an EMBL/GenBank/DDBJ whole genome shotgun (WGS) entry which is preliminary data.</text>
</comment>
<dbReference type="GO" id="GO:0006784">
    <property type="term" value="P:heme A biosynthetic process"/>
    <property type="evidence" value="ECO:0007669"/>
    <property type="project" value="InterPro"/>
</dbReference>
<keyword evidence="6" id="KW-0560">Oxidoreductase</keyword>
<evidence type="ECO:0000313" key="13">
    <source>
        <dbReference type="EMBL" id="PWN07984.1"/>
    </source>
</evidence>
<comment type="subcellular location">
    <subcellularLocation>
        <location evidence="2">Membrane</location>
        <topology evidence="2">Multi-pass membrane protein</topology>
    </subcellularLocation>
</comment>
<keyword evidence="14" id="KW-1185">Reference proteome</keyword>
<reference evidence="13 14" key="1">
    <citation type="submission" date="2018-05" db="EMBL/GenBank/DDBJ databases">
        <title>Rhodohalobacter halophilus gen. nov., sp. nov., a moderately halophilic member of the family Balneolaceae.</title>
        <authorList>
            <person name="Liu Z.-W."/>
        </authorList>
    </citation>
    <scope>NUCLEOTIDE SEQUENCE [LARGE SCALE GENOMIC DNA]</scope>
    <source>
        <strain evidence="13 14">8A47</strain>
    </source>
</reference>
<proteinExistence type="inferred from homology"/>
<gene>
    <name evidence="13" type="ORF">DDZ15_02950</name>
</gene>
<dbReference type="RefSeq" id="WP_109644663.1">
    <property type="nucleotide sequence ID" value="NZ_QGGB01000002.1"/>
</dbReference>
<keyword evidence="7" id="KW-0408">Iron</keyword>
<feature type="transmembrane region" description="Helical" evidence="12">
    <location>
        <begin position="129"/>
        <end position="147"/>
    </location>
</feature>
<evidence type="ECO:0000256" key="2">
    <source>
        <dbReference type="ARBA" id="ARBA00004141"/>
    </source>
</evidence>
<dbReference type="OrthoDB" id="9793156at2"/>
<evidence type="ECO:0000313" key="14">
    <source>
        <dbReference type="Proteomes" id="UP000245533"/>
    </source>
</evidence>
<evidence type="ECO:0000256" key="5">
    <source>
        <dbReference type="ARBA" id="ARBA00022989"/>
    </source>
</evidence>
<dbReference type="GO" id="GO:0120547">
    <property type="term" value="F:heme A synthase activity"/>
    <property type="evidence" value="ECO:0007669"/>
    <property type="project" value="UniProtKB-EC"/>
</dbReference>
<comment type="pathway">
    <text evidence="10">Porphyrin-containing compound metabolism; heme A biosynthesis; heme A from heme O: step 1/1.</text>
</comment>
<dbReference type="EMBL" id="QGGB01000002">
    <property type="protein sequence ID" value="PWN07984.1"/>
    <property type="molecule type" value="Genomic_DNA"/>
</dbReference>
<feature type="transmembrane region" description="Helical" evidence="12">
    <location>
        <begin position="159"/>
        <end position="181"/>
    </location>
</feature>
<feature type="transmembrane region" description="Helical" evidence="12">
    <location>
        <begin position="322"/>
        <end position="342"/>
    </location>
</feature>
<feature type="transmembrane region" description="Helical" evidence="12">
    <location>
        <begin position="295"/>
        <end position="316"/>
    </location>
</feature>
<evidence type="ECO:0000256" key="8">
    <source>
        <dbReference type="ARBA" id="ARBA00023133"/>
    </source>
</evidence>
<comment type="catalytic activity">
    <reaction evidence="11">
        <text>Fe(II)-heme o + 2 A + H2O = Fe(II)-heme a + 2 AH2</text>
        <dbReference type="Rhea" id="RHEA:63388"/>
        <dbReference type="ChEBI" id="CHEBI:13193"/>
        <dbReference type="ChEBI" id="CHEBI:15377"/>
        <dbReference type="ChEBI" id="CHEBI:17499"/>
        <dbReference type="ChEBI" id="CHEBI:60530"/>
        <dbReference type="ChEBI" id="CHEBI:61715"/>
        <dbReference type="EC" id="1.17.99.9"/>
    </reaction>
    <physiologicalReaction direction="left-to-right" evidence="11">
        <dbReference type="Rhea" id="RHEA:63389"/>
    </physiologicalReaction>
</comment>
<dbReference type="Proteomes" id="UP000245533">
    <property type="component" value="Unassembled WGS sequence"/>
</dbReference>
<dbReference type="AlphaFoldDB" id="A0A316TYS7"/>
<dbReference type="Pfam" id="PF02628">
    <property type="entry name" value="COX15-CtaA"/>
    <property type="match status" value="1"/>
</dbReference>
<keyword evidence="8" id="KW-0350">Heme biosynthesis</keyword>
<feature type="transmembrane region" description="Helical" evidence="12">
    <location>
        <begin position="99"/>
        <end position="117"/>
    </location>
</feature>
<evidence type="ECO:0000256" key="4">
    <source>
        <dbReference type="ARBA" id="ARBA00022723"/>
    </source>
</evidence>
<dbReference type="HAMAP" id="MF_01665">
    <property type="entry name" value="HemeA_synth_type2"/>
    <property type="match status" value="1"/>
</dbReference>
<dbReference type="GO" id="GO:0016020">
    <property type="term" value="C:membrane"/>
    <property type="evidence" value="ECO:0007669"/>
    <property type="project" value="UniProtKB-SubCell"/>
</dbReference>
<dbReference type="PANTHER" id="PTHR23289:SF2">
    <property type="entry name" value="CYTOCHROME C OXIDASE ASSEMBLY PROTEIN COX15 HOMOLOG"/>
    <property type="match status" value="1"/>
</dbReference>
<keyword evidence="5 12" id="KW-1133">Transmembrane helix</keyword>
<accession>A0A316TYS7</accession>
<protein>
    <submittedName>
        <fullName evidence="13">Heme A synthase</fullName>
    </submittedName>
</protein>
<name>A0A316TYS7_9BACT</name>
<feature type="transmembrane region" description="Helical" evidence="12">
    <location>
        <begin position="197"/>
        <end position="217"/>
    </location>
</feature>
<evidence type="ECO:0000256" key="3">
    <source>
        <dbReference type="ARBA" id="ARBA00022692"/>
    </source>
</evidence>
<evidence type="ECO:0000256" key="6">
    <source>
        <dbReference type="ARBA" id="ARBA00023002"/>
    </source>
</evidence>
<keyword evidence="9 12" id="KW-0472">Membrane</keyword>
<evidence type="ECO:0000256" key="7">
    <source>
        <dbReference type="ARBA" id="ARBA00023004"/>
    </source>
</evidence>
<evidence type="ECO:0000256" key="12">
    <source>
        <dbReference type="SAM" id="Phobius"/>
    </source>
</evidence>
<comment type="cofactor">
    <cofactor evidence="1">
        <name>heme b</name>
        <dbReference type="ChEBI" id="CHEBI:60344"/>
    </cofactor>
</comment>
<dbReference type="PANTHER" id="PTHR23289">
    <property type="entry name" value="CYTOCHROME C OXIDASE ASSEMBLY PROTEIN COX15"/>
    <property type="match status" value="1"/>
</dbReference>
<dbReference type="GO" id="GO:0046872">
    <property type="term" value="F:metal ion binding"/>
    <property type="evidence" value="ECO:0007669"/>
    <property type="project" value="UniProtKB-KW"/>
</dbReference>
<dbReference type="InterPro" id="IPR023754">
    <property type="entry name" value="HemeA_Synthase_type2"/>
</dbReference>
<feature type="transmembrane region" description="Helical" evidence="12">
    <location>
        <begin position="16"/>
        <end position="34"/>
    </location>
</feature>
<feature type="transmembrane region" description="Helical" evidence="12">
    <location>
        <begin position="261"/>
        <end position="283"/>
    </location>
</feature>
<keyword evidence="4" id="KW-0479">Metal-binding</keyword>
<evidence type="ECO:0000256" key="11">
    <source>
        <dbReference type="ARBA" id="ARBA00048044"/>
    </source>
</evidence>